<keyword evidence="16" id="KW-1133">Transmembrane helix</keyword>
<evidence type="ECO:0000256" key="16">
    <source>
        <dbReference type="SAM" id="Phobius"/>
    </source>
</evidence>
<evidence type="ECO:0000256" key="6">
    <source>
        <dbReference type="ARBA" id="ARBA00022617"/>
    </source>
</evidence>
<dbReference type="SUPFAM" id="SSF48264">
    <property type="entry name" value="Cytochrome P450"/>
    <property type="match status" value="1"/>
</dbReference>
<reference evidence="17" key="1">
    <citation type="submission" date="2022-01" db="EMBL/GenBank/DDBJ databases">
        <authorList>
            <person name="King R."/>
        </authorList>
    </citation>
    <scope>NUCLEOTIDE SEQUENCE</scope>
</reference>
<evidence type="ECO:0000256" key="2">
    <source>
        <dbReference type="ARBA" id="ARBA00003690"/>
    </source>
</evidence>
<evidence type="ECO:0000256" key="7">
    <source>
        <dbReference type="ARBA" id="ARBA00022723"/>
    </source>
</evidence>
<keyword evidence="18" id="KW-1185">Reference proteome</keyword>
<protein>
    <recommendedName>
        <fullName evidence="19">Cytochrome P450</fullName>
    </recommendedName>
</protein>
<evidence type="ECO:0000256" key="1">
    <source>
        <dbReference type="ARBA" id="ARBA00001971"/>
    </source>
</evidence>
<accession>A0A9N9RXE5</accession>
<evidence type="ECO:0000256" key="9">
    <source>
        <dbReference type="ARBA" id="ARBA00022848"/>
    </source>
</evidence>
<dbReference type="InterPro" id="IPR036396">
    <property type="entry name" value="Cyt_P450_sf"/>
</dbReference>
<feature type="binding site" description="axial binding residue" evidence="14">
    <location>
        <position position="430"/>
    </location>
    <ligand>
        <name>heme</name>
        <dbReference type="ChEBI" id="CHEBI:30413"/>
    </ligand>
    <ligandPart>
        <name>Fe</name>
        <dbReference type="ChEBI" id="CHEBI:18248"/>
    </ligandPart>
</feature>
<evidence type="ECO:0000313" key="17">
    <source>
        <dbReference type="EMBL" id="CAG9804324.1"/>
    </source>
</evidence>
<dbReference type="PRINTS" id="PR00463">
    <property type="entry name" value="EP450I"/>
</dbReference>
<dbReference type="PRINTS" id="PR00385">
    <property type="entry name" value="P450"/>
</dbReference>
<dbReference type="Proteomes" id="UP001153620">
    <property type="component" value="Chromosome 2"/>
</dbReference>
<organism evidence="17 18">
    <name type="scientific">Chironomus riparius</name>
    <dbReference type="NCBI Taxonomy" id="315576"/>
    <lineage>
        <taxon>Eukaryota</taxon>
        <taxon>Metazoa</taxon>
        <taxon>Ecdysozoa</taxon>
        <taxon>Arthropoda</taxon>
        <taxon>Hexapoda</taxon>
        <taxon>Insecta</taxon>
        <taxon>Pterygota</taxon>
        <taxon>Neoptera</taxon>
        <taxon>Endopterygota</taxon>
        <taxon>Diptera</taxon>
        <taxon>Nematocera</taxon>
        <taxon>Chironomoidea</taxon>
        <taxon>Chironomidae</taxon>
        <taxon>Chironominae</taxon>
        <taxon>Chironomus</taxon>
    </lineage>
</organism>
<comment type="cofactor">
    <cofactor evidence="1 14">
        <name>heme</name>
        <dbReference type="ChEBI" id="CHEBI:30413"/>
    </cofactor>
</comment>
<dbReference type="Pfam" id="PF00067">
    <property type="entry name" value="p450"/>
    <property type="match status" value="1"/>
</dbReference>
<dbReference type="PANTHER" id="PTHR24291:SF189">
    <property type="entry name" value="CYTOCHROME P450 4C3-RELATED"/>
    <property type="match status" value="1"/>
</dbReference>
<keyword evidence="12 15" id="KW-0503">Monooxygenase</keyword>
<reference evidence="17" key="2">
    <citation type="submission" date="2022-10" db="EMBL/GenBank/DDBJ databases">
        <authorList>
            <consortium name="ENA_rothamsted_submissions"/>
            <consortium name="culmorum"/>
            <person name="King R."/>
        </authorList>
    </citation>
    <scope>NUCLEOTIDE SEQUENCE</scope>
</reference>
<evidence type="ECO:0000256" key="8">
    <source>
        <dbReference type="ARBA" id="ARBA00022824"/>
    </source>
</evidence>
<comment type="function">
    <text evidence="2">May be involved in the metabolism of insect hormones and in the breakdown of synthetic insecticides.</text>
</comment>
<dbReference type="GO" id="GO:0004497">
    <property type="term" value="F:monooxygenase activity"/>
    <property type="evidence" value="ECO:0007669"/>
    <property type="project" value="UniProtKB-KW"/>
</dbReference>
<evidence type="ECO:0000256" key="3">
    <source>
        <dbReference type="ARBA" id="ARBA00004174"/>
    </source>
</evidence>
<keyword evidence="16" id="KW-0812">Transmembrane</keyword>
<dbReference type="InterPro" id="IPR050196">
    <property type="entry name" value="Cytochrome_P450_Monoox"/>
</dbReference>
<dbReference type="GO" id="GO:0005506">
    <property type="term" value="F:iron ion binding"/>
    <property type="evidence" value="ECO:0007669"/>
    <property type="project" value="InterPro"/>
</dbReference>
<evidence type="ECO:0000256" key="11">
    <source>
        <dbReference type="ARBA" id="ARBA00023004"/>
    </source>
</evidence>
<dbReference type="Gene3D" id="1.10.630.10">
    <property type="entry name" value="Cytochrome P450"/>
    <property type="match status" value="1"/>
</dbReference>
<keyword evidence="9" id="KW-0492">Microsome</keyword>
<dbReference type="InterPro" id="IPR002401">
    <property type="entry name" value="Cyt_P450_E_grp-I"/>
</dbReference>
<dbReference type="PANTHER" id="PTHR24291">
    <property type="entry name" value="CYTOCHROME P450 FAMILY 4"/>
    <property type="match status" value="1"/>
</dbReference>
<feature type="transmembrane region" description="Helical" evidence="16">
    <location>
        <begin position="285"/>
        <end position="309"/>
    </location>
</feature>
<dbReference type="PROSITE" id="PS00086">
    <property type="entry name" value="CYTOCHROME_P450"/>
    <property type="match status" value="1"/>
</dbReference>
<proteinExistence type="inferred from homology"/>
<evidence type="ECO:0000256" key="12">
    <source>
        <dbReference type="ARBA" id="ARBA00023033"/>
    </source>
</evidence>
<dbReference type="InterPro" id="IPR001128">
    <property type="entry name" value="Cyt_P450"/>
</dbReference>
<dbReference type="GO" id="GO:0016705">
    <property type="term" value="F:oxidoreductase activity, acting on paired donors, with incorporation or reduction of molecular oxygen"/>
    <property type="evidence" value="ECO:0007669"/>
    <property type="project" value="InterPro"/>
</dbReference>
<evidence type="ECO:0008006" key="19">
    <source>
        <dbReference type="Google" id="ProtNLM"/>
    </source>
</evidence>
<dbReference type="GO" id="GO:0020037">
    <property type="term" value="F:heme binding"/>
    <property type="evidence" value="ECO:0007669"/>
    <property type="project" value="InterPro"/>
</dbReference>
<dbReference type="EMBL" id="OU895878">
    <property type="protein sequence ID" value="CAG9804324.1"/>
    <property type="molecule type" value="Genomic_DNA"/>
</dbReference>
<dbReference type="OrthoDB" id="1470350at2759"/>
<keyword evidence="7 14" id="KW-0479">Metal-binding</keyword>
<comment type="similarity">
    <text evidence="5 15">Belongs to the cytochrome P450 family.</text>
</comment>
<feature type="transmembrane region" description="Helical" evidence="16">
    <location>
        <begin position="6"/>
        <end position="23"/>
    </location>
</feature>
<name>A0A9N9RXE5_9DIPT</name>
<dbReference type="InterPro" id="IPR017972">
    <property type="entry name" value="Cyt_P450_CS"/>
</dbReference>
<evidence type="ECO:0000313" key="18">
    <source>
        <dbReference type="Proteomes" id="UP001153620"/>
    </source>
</evidence>
<dbReference type="GO" id="GO:0005789">
    <property type="term" value="C:endoplasmic reticulum membrane"/>
    <property type="evidence" value="ECO:0007669"/>
    <property type="project" value="UniProtKB-SubCell"/>
</dbReference>
<keyword evidence="11 14" id="KW-0408">Iron</keyword>
<evidence type="ECO:0000256" key="15">
    <source>
        <dbReference type="RuleBase" id="RU000461"/>
    </source>
</evidence>
<evidence type="ECO:0000256" key="14">
    <source>
        <dbReference type="PIRSR" id="PIRSR602401-1"/>
    </source>
</evidence>
<evidence type="ECO:0000256" key="13">
    <source>
        <dbReference type="ARBA" id="ARBA00023136"/>
    </source>
</evidence>
<evidence type="ECO:0000256" key="10">
    <source>
        <dbReference type="ARBA" id="ARBA00023002"/>
    </source>
</evidence>
<keyword evidence="13 16" id="KW-0472">Membrane</keyword>
<dbReference type="AlphaFoldDB" id="A0A9N9RXE5"/>
<keyword evidence="6 14" id="KW-0349">Heme</keyword>
<keyword evidence="10 15" id="KW-0560">Oxidoreductase</keyword>
<evidence type="ECO:0000256" key="5">
    <source>
        <dbReference type="ARBA" id="ARBA00010617"/>
    </source>
</evidence>
<keyword evidence="8" id="KW-0256">Endoplasmic reticulum</keyword>
<gene>
    <name evidence="17" type="ORF">CHIRRI_LOCUS7215</name>
</gene>
<evidence type="ECO:0000256" key="4">
    <source>
        <dbReference type="ARBA" id="ARBA00004406"/>
    </source>
</evidence>
<comment type="subcellular location">
    <subcellularLocation>
        <location evidence="4">Endoplasmic reticulum membrane</location>
        <topology evidence="4">Peripheral membrane protein</topology>
    </subcellularLocation>
    <subcellularLocation>
        <location evidence="3">Microsome membrane</location>
        <topology evidence="3">Peripheral membrane protein</topology>
    </subcellularLocation>
</comment>
<sequence length="484" mass="56525">MNRFVFEILPIVFIAIVLVILIFRWKRRRLYELANKIPGQNGLPFIGHLHRLLNPDMKNYCKVIFELCDKNFPLSKGWIGPKFTVLTQDPDTIHAIYNSPHCMNKPTILYNALYTKQGLLSVNGAMYDKHRKIFNRSFKPSILQKLVPVFNQKSLKCMEMLKEQLNKSEFNMYSYTGACSLEAFGTGQLNFEKNFYESDVLNAFEGMKPLMMKKMFRIWLNIEPLYKISRLYKDLQKEYNVLVHFKNQVLKKNLEENLEEKDEIFVKQLMDKKNELSDEEIIDEVVIFLIAGYETSALTLSTILLMLAMHKDIQKKVTDEVDQFFEAEDGMIGSENLQNFPYMELVIKETMRLFTAGGIIARETSEEVNLSGYTVPKGTVLAICAHQMHRNPRFWGSDANEFKPERFNSENIKHINPHAYAPFSGGRRICIGYRYAMMFIKIFLIHFFKNYNVSTSLKFEELEVEMTPTLNIAQGYKIQIQKRS</sequence>